<feature type="transmembrane region" description="Helical" evidence="6">
    <location>
        <begin position="120"/>
        <end position="138"/>
    </location>
</feature>
<feature type="transmembrane region" description="Helical" evidence="6">
    <location>
        <begin position="375"/>
        <end position="405"/>
    </location>
</feature>
<evidence type="ECO:0000313" key="8">
    <source>
        <dbReference type="Proteomes" id="UP000218505"/>
    </source>
</evidence>
<feature type="transmembrane region" description="Helical" evidence="6">
    <location>
        <begin position="226"/>
        <end position="250"/>
    </location>
</feature>
<dbReference type="PROSITE" id="PS51318">
    <property type="entry name" value="TAT"/>
    <property type="match status" value="1"/>
</dbReference>
<dbReference type="PANTHER" id="PTHR42770:SF7">
    <property type="entry name" value="MEMBRANE PROTEIN"/>
    <property type="match status" value="1"/>
</dbReference>
<evidence type="ECO:0000313" key="7">
    <source>
        <dbReference type="EMBL" id="ATE55817.1"/>
    </source>
</evidence>
<dbReference type="InterPro" id="IPR002293">
    <property type="entry name" value="AA/rel_permease1"/>
</dbReference>
<evidence type="ECO:0000256" key="3">
    <source>
        <dbReference type="ARBA" id="ARBA00022692"/>
    </source>
</evidence>
<feature type="transmembrane region" description="Helical" evidence="6">
    <location>
        <begin position="12"/>
        <end position="33"/>
    </location>
</feature>
<dbReference type="InterPro" id="IPR050367">
    <property type="entry name" value="APC_superfamily"/>
</dbReference>
<feature type="transmembrane region" description="Helical" evidence="6">
    <location>
        <begin position="341"/>
        <end position="363"/>
    </location>
</feature>
<feature type="transmembrane region" description="Helical" evidence="6">
    <location>
        <begin position="39"/>
        <end position="59"/>
    </location>
</feature>
<feature type="transmembrane region" description="Helical" evidence="6">
    <location>
        <begin position="188"/>
        <end position="205"/>
    </location>
</feature>
<protein>
    <submittedName>
        <fullName evidence="7">Amino acid permease</fullName>
    </submittedName>
</protein>
<evidence type="ECO:0000256" key="5">
    <source>
        <dbReference type="ARBA" id="ARBA00023136"/>
    </source>
</evidence>
<evidence type="ECO:0000256" key="6">
    <source>
        <dbReference type="SAM" id="Phobius"/>
    </source>
</evidence>
<dbReference type="EMBL" id="CP023445">
    <property type="protein sequence ID" value="ATE55817.1"/>
    <property type="molecule type" value="Genomic_DNA"/>
</dbReference>
<sequence>MTPPQLARRLGLGGATLTGLGAMLGAGVFAAFAPAARAAGTWLLLGLAIAAATACCNAASSARLAARRPVSGGAYAHGSERLGPFWGHLAGWGFVVGKTASCAAMALTAAAYALPDAGRGARTALAVAAVLAVTALTCSGVRRSLAATAVIVSAVLLVLALVVAAAASGPSATGSNTPWTSDVGPLDVLESAGLLFFAFAGYARVTTLGEEVRDPARTIPRAVGASLVIALLVYAAVAVALLGALGPVGLASAADPLAAAASGWPWLTPVVRAGAALAALGSLLALVLGVSRTALAMARDGHLPRALAAVHPRHGVPHRAGIAVGAVVAVLVSTVDLRGAIGFSSFAVLVYYAVANASAWTLGGSRPVRAVAATGLAGCLLLASALPVGSVVAGAVVLAVGALAFRWRRESGTA</sequence>
<accession>A0A290Z9X8</accession>
<dbReference type="AlphaFoldDB" id="A0A290Z9X8"/>
<gene>
    <name evidence="7" type="ORF">CNX65_23145</name>
</gene>
<feature type="transmembrane region" description="Helical" evidence="6">
    <location>
        <begin position="145"/>
        <end position="168"/>
    </location>
</feature>
<feature type="transmembrane region" description="Helical" evidence="6">
    <location>
        <begin position="89"/>
        <end position="114"/>
    </location>
</feature>
<keyword evidence="5 6" id="KW-0472">Membrane</keyword>
<proteinExistence type="predicted"/>
<dbReference type="KEGG" id="apre:CNX65_23145"/>
<dbReference type="Gene3D" id="1.20.1740.10">
    <property type="entry name" value="Amino acid/polyamine transporter I"/>
    <property type="match status" value="1"/>
</dbReference>
<reference evidence="7" key="1">
    <citation type="submission" date="2017-09" db="EMBL/GenBank/DDBJ databases">
        <title>Complete Genome Sequence of ansamitocin-producing Bacterium Actinosynnema pretiosum X47.</title>
        <authorList>
            <person name="Cao G."/>
            <person name="Zong G."/>
            <person name="Zhong C."/>
            <person name="Fu J."/>
        </authorList>
    </citation>
    <scope>NUCLEOTIDE SEQUENCE [LARGE SCALE GENOMIC DNA]</scope>
    <source>
        <strain evidence="7">X47</strain>
    </source>
</reference>
<organism evidence="7 8">
    <name type="scientific">Actinosynnema pretiosum</name>
    <dbReference type="NCBI Taxonomy" id="42197"/>
    <lineage>
        <taxon>Bacteria</taxon>
        <taxon>Bacillati</taxon>
        <taxon>Actinomycetota</taxon>
        <taxon>Actinomycetes</taxon>
        <taxon>Pseudonocardiales</taxon>
        <taxon>Pseudonocardiaceae</taxon>
        <taxon>Actinosynnema</taxon>
    </lineage>
</organism>
<name>A0A290Z9X8_9PSEU</name>
<dbReference type="PANTHER" id="PTHR42770">
    <property type="entry name" value="AMINO ACID TRANSPORTER-RELATED"/>
    <property type="match status" value="1"/>
</dbReference>
<keyword evidence="4 6" id="KW-1133">Transmembrane helix</keyword>
<dbReference type="InterPro" id="IPR006311">
    <property type="entry name" value="TAT_signal"/>
</dbReference>
<feature type="transmembrane region" description="Helical" evidence="6">
    <location>
        <begin position="270"/>
        <end position="295"/>
    </location>
</feature>
<dbReference type="RefSeq" id="WP_096495648.1">
    <property type="nucleotide sequence ID" value="NZ_CP023445.1"/>
</dbReference>
<evidence type="ECO:0000256" key="1">
    <source>
        <dbReference type="ARBA" id="ARBA00004651"/>
    </source>
</evidence>
<keyword evidence="3 6" id="KW-0812">Transmembrane</keyword>
<dbReference type="Pfam" id="PF13520">
    <property type="entry name" value="AA_permease_2"/>
    <property type="match status" value="1"/>
</dbReference>
<dbReference type="PIRSF" id="PIRSF006060">
    <property type="entry name" value="AA_transporter"/>
    <property type="match status" value="1"/>
</dbReference>
<dbReference type="GO" id="GO:0005886">
    <property type="term" value="C:plasma membrane"/>
    <property type="evidence" value="ECO:0007669"/>
    <property type="project" value="UniProtKB-SubCell"/>
</dbReference>
<evidence type="ECO:0000256" key="2">
    <source>
        <dbReference type="ARBA" id="ARBA00022475"/>
    </source>
</evidence>
<evidence type="ECO:0000256" key="4">
    <source>
        <dbReference type="ARBA" id="ARBA00022989"/>
    </source>
</evidence>
<keyword evidence="8" id="KW-1185">Reference proteome</keyword>
<dbReference type="Proteomes" id="UP000218505">
    <property type="component" value="Chromosome"/>
</dbReference>
<keyword evidence="2" id="KW-1003">Cell membrane</keyword>
<comment type="subcellular location">
    <subcellularLocation>
        <location evidence="1">Cell membrane</location>
        <topology evidence="1">Multi-pass membrane protein</topology>
    </subcellularLocation>
</comment>
<dbReference type="GO" id="GO:0022857">
    <property type="term" value="F:transmembrane transporter activity"/>
    <property type="evidence" value="ECO:0007669"/>
    <property type="project" value="InterPro"/>
</dbReference>